<dbReference type="PANTHER" id="PTHR31544">
    <property type="entry name" value="AIG2-LIKE PROTEIN D"/>
    <property type="match status" value="1"/>
</dbReference>
<protein>
    <recommendedName>
        <fullName evidence="2">Putative gamma-glutamylcyclotransferase</fullName>
    </recommendedName>
</protein>
<proteinExistence type="predicted"/>
<dbReference type="SUPFAM" id="SSF110857">
    <property type="entry name" value="Gamma-glutamyl cyclotransferase-like"/>
    <property type="match status" value="1"/>
</dbReference>
<dbReference type="EMBL" id="AP024202">
    <property type="protein sequence ID" value="BCN93506.1"/>
    <property type="molecule type" value="Genomic_DNA"/>
</dbReference>
<dbReference type="InterPro" id="IPR013024">
    <property type="entry name" value="GGCT-like"/>
</dbReference>
<dbReference type="CDD" id="cd06661">
    <property type="entry name" value="GGCT_like"/>
    <property type="match status" value="1"/>
</dbReference>
<evidence type="ECO:0000259" key="3">
    <source>
        <dbReference type="Pfam" id="PF06094"/>
    </source>
</evidence>
<accession>A0ABM7MDT3</accession>
<dbReference type="Proteomes" id="UP001054820">
    <property type="component" value="Chromosome"/>
</dbReference>
<dbReference type="PANTHER" id="PTHR31544:SF2">
    <property type="entry name" value="AIG2-LIKE PROTEIN D"/>
    <property type="match status" value="1"/>
</dbReference>
<dbReference type="Gene3D" id="3.10.490.10">
    <property type="entry name" value="Gamma-glutamyl cyclotransferase-like"/>
    <property type="match status" value="1"/>
</dbReference>
<dbReference type="InterPro" id="IPR036568">
    <property type="entry name" value="GGCT-like_sf"/>
</dbReference>
<dbReference type="InterPro" id="IPR045038">
    <property type="entry name" value="AIG2-like"/>
</dbReference>
<name>A0ABM7MDT3_9GAMM</name>
<evidence type="ECO:0000256" key="1">
    <source>
        <dbReference type="ARBA" id="ARBA00022679"/>
    </source>
</evidence>
<reference evidence="4" key="1">
    <citation type="journal article" date="2022" name="Arch. Microbiol.">
        <title>Thiomicrorhabdus immobilis sp. nov., a mesophilic sulfur-oxidizing bacterium isolated from sediment of a brackish lake in northern Japan.</title>
        <authorList>
            <person name="Kojima H."/>
            <person name="Mochizuki J."/>
            <person name="Kanda M."/>
            <person name="Watanabe T."/>
            <person name="Fukui M."/>
        </authorList>
    </citation>
    <scope>NUCLEOTIDE SEQUENCE</scope>
    <source>
        <strain evidence="4">Am19</strain>
    </source>
</reference>
<evidence type="ECO:0000313" key="4">
    <source>
        <dbReference type="EMBL" id="BCN93506.1"/>
    </source>
</evidence>
<gene>
    <name evidence="4" type="ORF">THMIRHAM_12910</name>
</gene>
<sequence length="142" mass="16370">MNHCFTYGTLMCQEIMQEVCGDSFHSVPGQITGFSRRCIQGEYYPGILASTEDTVEGVLYLDVSSQAWRRLDVFEGEQYQRQWVAVQLENGSTLMAETYVIRTEFIDVLDNKKWSFDDFLKNGKTHFQSQYSGYEAIDTETV</sequence>
<keyword evidence="1" id="KW-0808">Transferase</keyword>
<dbReference type="InterPro" id="IPR009288">
    <property type="entry name" value="AIG2-like_dom"/>
</dbReference>
<evidence type="ECO:0000256" key="2">
    <source>
        <dbReference type="ARBA" id="ARBA00030602"/>
    </source>
</evidence>
<keyword evidence="5" id="KW-1185">Reference proteome</keyword>
<organism evidence="4 5">
    <name type="scientific">Thiomicrorhabdus immobilis</name>
    <dbReference type="NCBI Taxonomy" id="2791037"/>
    <lineage>
        <taxon>Bacteria</taxon>
        <taxon>Pseudomonadati</taxon>
        <taxon>Pseudomonadota</taxon>
        <taxon>Gammaproteobacteria</taxon>
        <taxon>Thiotrichales</taxon>
        <taxon>Piscirickettsiaceae</taxon>
        <taxon>Thiomicrorhabdus</taxon>
    </lineage>
</organism>
<feature type="domain" description="Gamma-glutamylcyclotransferase AIG2-like" evidence="3">
    <location>
        <begin position="4"/>
        <end position="114"/>
    </location>
</feature>
<evidence type="ECO:0000313" key="5">
    <source>
        <dbReference type="Proteomes" id="UP001054820"/>
    </source>
</evidence>
<dbReference type="Pfam" id="PF06094">
    <property type="entry name" value="GGACT"/>
    <property type="match status" value="1"/>
</dbReference>